<evidence type="ECO:0000313" key="2">
    <source>
        <dbReference type="Proteomes" id="UP000028990"/>
    </source>
</evidence>
<evidence type="ECO:0000313" key="1">
    <source>
        <dbReference type="EMBL" id="KFO21500.1"/>
    </source>
</evidence>
<organism evidence="1 2">
    <name type="scientific">Fukomys damarensis</name>
    <name type="common">Damaraland mole rat</name>
    <name type="synonym">Cryptomys damarensis</name>
    <dbReference type="NCBI Taxonomy" id="885580"/>
    <lineage>
        <taxon>Eukaryota</taxon>
        <taxon>Metazoa</taxon>
        <taxon>Chordata</taxon>
        <taxon>Craniata</taxon>
        <taxon>Vertebrata</taxon>
        <taxon>Euteleostomi</taxon>
        <taxon>Mammalia</taxon>
        <taxon>Eutheria</taxon>
        <taxon>Euarchontoglires</taxon>
        <taxon>Glires</taxon>
        <taxon>Rodentia</taxon>
        <taxon>Hystricomorpha</taxon>
        <taxon>Bathyergidae</taxon>
        <taxon>Fukomys</taxon>
    </lineage>
</organism>
<dbReference type="AlphaFoldDB" id="A0A091CUY2"/>
<dbReference type="EMBL" id="KN124375">
    <property type="protein sequence ID" value="KFO21500.1"/>
    <property type="molecule type" value="Genomic_DNA"/>
</dbReference>
<reference evidence="1 2" key="1">
    <citation type="submission" date="2013-11" db="EMBL/GenBank/DDBJ databases">
        <title>The Damaraland mole rat (Fukomys damarensis) genome and evolution of African mole rats.</title>
        <authorList>
            <person name="Gladyshev V.N."/>
            <person name="Fang X."/>
        </authorList>
    </citation>
    <scope>NUCLEOTIDE SEQUENCE [LARGE SCALE GENOMIC DNA]</scope>
    <source>
        <tissue evidence="1">Liver</tissue>
    </source>
</reference>
<proteinExistence type="predicted"/>
<protein>
    <submittedName>
        <fullName evidence="1">Uncharacterized protein</fullName>
    </submittedName>
</protein>
<accession>A0A091CUY2</accession>
<gene>
    <name evidence="1" type="ORF">H920_17141</name>
</gene>
<keyword evidence="2" id="KW-1185">Reference proteome</keyword>
<dbReference type="Proteomes" id="UP000028990">
    <property type="component" value="Unassembled WGS sequence"/>
</dbReference>
<sequence>MRICNRWAARLRLSVVRICEGESGAGFSTPVTPRARICLFLPCQLRSQRGGTRFV</sequence>
<name>A0A091CUY2_FUKDA</name>